<evidence type="ECO:0000256" key="2">
    <source>
        <dbReference type="SAM" id="SignalP"/>
    </source>
</evidence>
<keyword evidence="2" id="KW-0732">Signal</keyword>
<feature type="chain" id="PRO_5025403299" evidence="2">
    <location>
        <begin position="23"/>
        <end position="293"/>
    </location>
</feature>
<protein>
    <submittedName>
        <fullName evidence="3">Uncharacterized protein</fullName>
    </submittedName>
</protein>
<evidence type="ECO:0000313" key="3">
    <source>
        <dbReference type="EMBL" id="KAF1954851.1"/>
    </source>
</evidence>
<evidence type="ECO:0000313" key="4">
    <source>
        <dbReference type="Proteomes" id="UP000800035"/>
    </source>
</evidence>
<evidence type="ECO:0000256" key="1">
    <source>
        <dbReference type="SAM" id="MobiDB-lite"/>
    </source>
</evidence>
<accession>A0A6A5TQC3</accession>
<dbReference type="EMBL" id="ML976997">
    <property type="protein sequence ID" value="KAF1954851.1"/>
    <property type="molecule type" value="Genomic_DNA"/>
</dbReference>
<sequence>MRISLLTLVGLAALSGKLGAHARALPVDAILPPSSLSNPLDNTAEFDLVDKIKRAVLAAAPAPPTPPQPPKPPQPPTPPGPPKPPLPPKPPGPPKPPVPPQPPKPIPGRCRVSKRTRFANFLRSLKPPAKRTVEDTMDAEKIYAWLKTSPINPEKLVFWGGDQIGLNMADEFIKKNPDYKHYHTMDVFGVTSGFWKYFDTEYFAARDSAELRAAQAARGTYARSMALARFAKNPLVFNYHGAPEGGLLNKEMHQMKYAGKIYLMNKDATRADDVEMDLDPNDFPDPEVNPTNC</sequence>
<gene>
    <name evidence="3" type="ORF">CC80DRAFT_536637</name>
</gene>
<reference evidence="3" key="1">
    <citation type="journal article" date="2020" name="Stud. Mycol.">
        <title>101 Dothideomycetes genomes: a test case for predicting lifestyles and emergence of pathogens.</title>
        <authorList>
            <person name="Haridas S."/>
            <person name="Albert R."/>
            <person name="Binder M."/>
            <person name="Bloem J."/>
            <person name="Labutti K."/>
            <person name="Salamov A."/>
            <person name="Andreopoulos B."/>
            <person name="Baker S."/>
            <person name="Barry K."/>
            <person name="Bills G."/>
            <person name="Bluhm B."/>
            <person name="Cannon C."/>
            <person name="Castanera R."/>
            <person name="Culley D."/>
            <person name="Daum C."/>
            <person name="Ezra D."/>
            <person name="Gonzalez J."/>
            <person name="Henrissat B."/>
            <person name="Kuo A."/>
            <person name="Liang C."/>
            <person name="Lipzen A."/>
            <person name="Lutzoni F."/>
            <person name="Magnuson J."/>
            <person name="Mondo S."/>
            <person name="Nolan M."/>
            <person name="Ohm R."/>
            <person name="Pangilinan J."/>
            <person name="Park H.-J."/>
            <person name="Ramirez L."/>
            <person name="Alfaro M."/>
            <person name="Sun H."/>
            <person name="Tritt A."/>
            <person name="Yoshinaga Y."/>
            <person name="Zwiers L.-H."/>
            <person name="Turgeon B."/>
            <person name="Goodwin S."/>
            <person name="Spatafora J."/>
            <person name="Crous P."/>
            <person name="Grigoriev I."/>
        </authorList>
    </citation>
    <scope>NUCLEOTIDE SEQUENCE</scope>
    <source>
        <strain evidence="3">CBS 675.92</strain>
    </source>
</reference>
<keyword evidence="4" id="KW-1185">Reference proteome</keyword>
<organism evidence="3 4">
    <name type="scientific">Byssothecium circinans</name>
    <dbReference type="NCBI Taxonomy" id="147558"/>
    <lineage>
        <taxon>Eukaryota</taxon>
        <taxon>Fungi</taxon>
        <taxon>Dikarya</taxon>
        <taxon>Ascomycota</taxon>
        <taxon>Pezizomycotina</taxon>
        <taxon>Dothideomycetes</taxon>
        <taxon>Pleosporomycetidae</taxon>
        <taxon>Pleosporales</taxon>
        <taxon>Massarineae</taxon>
        <taxon>Massarinaceae</taxon>
        <taxon>Byssothecium</taxon>
    </lineage>
</organism>
<dbReference type="Proteomes" id="UP000800035">
    <property type="component" value="Unassembled WGS sequence"/>
</dbReference>
<feature type="compositionally biased region" description="Pro residues" evidence="1">
    <location>
        <begin position="61"/>
        <end position="106"/>
    </location>
</feature>
<feature type="region of interest" description="Disordered" evidence="1">
    <location>
        <begin position="60"/>
        <end position="110"/>
    </location>
</feature>
<name>A0A6A5TQC3_9PLEO</name>
<dbReference type="AlphaFoldDB" id="A0A6A5TQC3"/>
<feature type="signal peptide" evidence="2">
    <location>
        <begin position="1"/>
        <end position="22"/>
    </location>
</feature>
<dbReference type="OrthoDB" id="10616704at2759"/>
<proteinExistence type="predicted"/>